<dbReference type="GeneID" id="109463102"/>
<evidence type="ECO:0000256" key="3">
    <source>
        <dbReference type="ARBA" id="ARBA00022490"/>
    </source>
</evidence>
<keyword evidence="9" id="KW-0206">Cytoskeleton</keyword>
<dbReference type="PRINTS" id="PR00380">
    <property type="entry name" value="KINESINHEAVY"/>
</dbReference>
<keyword evidence="6 12" id="KW-0175">Coiled coil</keyword>
<dbReference type="RefSeq" id="XP_019615374.1">
    <property type="nucleotide sequence ID" value="XM_019759815.1"/>
</dbReference>
<feature type="region of interest" description="Disordered" evidence="13">
    <location>
        <begin position="1276"/>
        <end position="1474"/>
    </location>
</feature>
<feature type="compositionally biased region" description="Basic and acidic residues" evidence="13">
    <location>
        <begin position="645"/>
        <end position="654"/>
    </location>
</feature>
<name>A0A6P4XY34_BRABE</name>
<dbReference type="KEGG" id="bbel:109463102"/>
<dbReference type="PROSITE" id="PS50067">
    <property type="entry name" value="KINESIN_MOTOR_2"/>
    <property type="match status" value="1"/>
</dbReference>
<evidence type="ECO:0000256" key="9">
    <source>
        <dbReference type="ARBA" id="ARBA00023212"/>
    </source>
</evidence>
<feature type="region of interest" description="Disordered" evidence="13">
    <location>
        <begin position="645"/>
        <end position="673"/>
    </location>
</feature>
<dbReference type="GO" id="GO:0051231">
    <property type="term" value="P:spindle elongation"/>
    <property type="evidence" value="ECO:0007669"/>
    <property type="project" value="TreeGrafter"/>
</dbReference>
<dbReference type="InterPro" id="IPR027640">
    <property type="entry name" value="Kinesin-like_fam"/>
</dbReference>
<feature type="compositionally biased region" description="Polar residues" evidence="13">
    <location>
        <begin position="1622"/>
        <end position="1633"/>
    </location>
</feature>
<evidence type="ECO:0000256" key="12">
    <source>
        <dbReference type="SAM" id="Coils"/>
    </source>
</evidence>
<dbReference type="GO" id="GO:0005524">
    <property type="term" value="F:ATP binding"/>
    <property type="evidence" value="ECO:0007669"/>
    <property type="project" value="UniProtKB-UniRule"/>
</dbReference>
<feature type="region of interest" description="Disordered" evidence="13">
    <location>
        <begin position="1490"/>
        <end position="1650"/>
    </location>
</feature>
<feature type="coiled-coil region" evidence="12">
    <location>
        <begin position="1166"/>
        <end position="1255"/>
    </location>
</feature>
<keyword evidence="7" id="KW-0969">Cilium</keyword>
<feature type="compositionally biased region" description="Polar residues" evidence="13">
    <location>
        <begin position="1448"/>
        <end position="1459"/>
    </location>
</feature>
<dbReference type="GO" id="GO:0007018">
    <property type="term" value="P:microtubule-based movement"/>
    <property type="evidence" value="ECO:0007669"/>
    <property type="project" value="InterPro"/>
</dbReference>
<dbReference type="GO" id="GO:0003777">
    <property type="term" value="F:microtubule motor activity"/>
    <property type="evidence" value="ECO:0007669"/>
    <property type="project" value="InterPro"/>
</dbReference>
<dbReference type="InterPro" id="IPR027417">
    <property type="entry name" value="P-loop_NTPase"/>
</dbReference>
<dbReference type="GO" id="GO:0007052">
    <property type="term" value="P:mitotic spindle organization"/>
    <property type="evidence" value="ECO:0007669"/>
    <property type="project" value="TreeGrafter"/>
</dbReference>
<reference evidence="16" key="1">
    <citation type="submission" date="2025-08" db="UniProtKB">
        <authorList>
            <consortium name="RefSeq"/>
        </authorList>
    </citation>
    <scope>IDENTIFICATION</scope>
    <source>
        <tissue evidence="16">Gonad</tissue>
    </source>
</reference>
<dbReference type="GO" id="GO:0008017">
    <property type="term" value="F:microtubule binding"/>
    <property type="evidence" value="ECO:0007669"/>
    <property type="project" value="InterPro"/>
</dbReference>
<dbReference type="GO" id="GO:0005875">
    <property type="term" value="C:microtubule associated complex"/>
    <property type="evidence" value="ECO:0007669"/>
    <property type="project" value="TreeGrafter"/>
</dbReference>
<proteinExistence type="inferred from homology"/>
<evidence type="ECO:0000256" key="13">
    <source>
        <dbReference type="SAM" id="MobiDB-lite"/>
    </source>
</evidence>
<comment type="subcellular location">
    <subcellularLocation>
        <location evidence="1">Cell projection</location>
        <location evidence="1">Cilium</location>
    </subcellularLocation>
    <subcellularLocation>
        <location evidence="2">Cytoplasm</location>
        <location evidence="2">Cytoskeleton</location>
    </subcellularLocation>
</comment>
<dbReference type="OrthoDB" id="3176171at2759"/>
<evidence type="ECO:0000256" key="10">
    <source>
        <dbReference type="ARBA" id="ARBA00023273"/>
    </source>
</evidence>
<keyword evidence="3" id="KW-0963">Cytoplasm</keyword>
<evidence type="ECO:0000256" key="8">
    <source>
        <dbReference type="ARBA" id="ARBA00023175"/>
    </source>
</evidence>
<evidence type="ECO:0000256" key="5">
    <source>
        <dbReference type="ARBA" id="ARBA00022840"/>
    </source>
</evidence>
<accession>A0A6P4XY34</accession>
<feature type="compositionally biased region" description="Basic and acidic residues" evidence="13">
    <location>
        <begin position="1324"/>
        <end position="1365"/>
    </location>
</feature>
<evidence type="ECO:0000256" key="6">
    <source>
        <dbReference type="ARBA" id="ARBA00023054"/>
    </source>
</evidence>
<dbReference type="CDD" id="cd01372">
    <property type="entry name" value="KISc_KIF4"/>
    <property type="match status" value="1"/>
</dbReference>
<protein>
    <submittedName>
        <fullName evidence="16">Kinesin-like protein KIF27</fullName>
    </submittedName>
</protein>
<evidence type="ECO:0000256" key="2">
    <source>
        <dbReference type="ARBA" id="ARBA00004245"/>
    </source>
</evidence>
<dbReference type="GO" id="GO:0005929">
    <property type="term" value="C:cilium"/>
    <property type="evidence" value="ECO:0007669"/>
    <property type="project" value="UniProtKB-SubCell"/>
</dbReference>
<feature type="region of interest" description="Disordered" evidence="13">
    <location>
        <begin position="810"/>
        <end position="842"/>
    </location>
</feature>
<sequence>MQGPEVPVRVAVRVRPLLPRERLHNHQVCVRVIPGANQLVLGKDRAFTFDHVLSSKTSQDEAYSKIVEPLVQSCFEGYNATVFAYGQTGSGKTYTIVGGGNTDTITEDEYGIIPRAIKQIFSTIAQNHNVDYTVLVSYIEVYMEELRDLIELETSSKDLHIREDENGNTVIIGAKEEQCCSVEEVMAILASGSASRQTGTTLMNEHSSRSHSIFTLVIEQRWRDVDASASLTPDEDDLDSTAKETRFVSSKFHFVDLAGSERAQKTGNVGDRFKESIHINSGLLALGNVISALGDTKKRASHIPYRDSKITRLLKDSLGGNAQTAMITCISPSSSDFDETLNSLKYANRARNIKNKPIVNTDPQSIAMDAMRTEIEALKEELRRQRDAYRDLTETEQDATPEDMRVRMLEEQLAQSKTECAHYRLCAEEAYKQFVDVQQSDILTKSQEARIQNWLDLMDEVKNEVPGAFILGGETPDQDTMDKLKKDLKKAHKDLKSDEEIFAEKAREASQMSERIQKLEAENQSLREKLALTEERLGEQEQKLIDQQVLIENLHQLESDHTNSVRIEVSDTPDVLPKNGALPSARAHSAPVRTKHRNFSIASSSQIGLRPESRKVHTSPGVFSLERVIQNFRARSHLLANQLEDSDKVQHEQFSDASEEQNSDDEDDTAKALGGTWKVKRKAATEIGEDTAKVSFKLALAGDLPDEEGEPIRREITDKRESKGVSIWVDPQSKSLNVEVENLRASTQVTRQLMKESEVRLQTANQKMRELALNIRMKEELIRELVKTGKDAQVMNRQYSAKVQQLEREAEQAKKEAMETQKKLQEVENRGHHESNEKEKLQKDFRKKMEAAKSRVQALAKKQREKEKVATLHGQNDKRIHDLELSIRDMKQQHDNLQRKLKAEADGKTKLERELQRDQQRIKDLEIQNQQQQKILKRKTEEVATAKKRLRQGSAGTLGHTAELEQQKLDEQRRWLDEEMEKVLERRRGVEMLEGELQKREEILAKKEAMIAERSQLEMKKLRSSQVITKDLTTLSSRLEEVDRKLEERTSALSSGETDERQRVRDEVRTLRQGRDKISRQRDALDSKLAQGNVLDPKEERRLIELDEAIEALDAAIEYKNDLIASRRQELRRSELTHSEDMLLGKLHALSVSETRTLLTKYFDKVISLREEERRLELQYGEMELKVDEQNRLIREMESSLQRAAMDTERKLLNQQKEYEKQVQFLMQQASEGGKETTEETVSQLEQKCQLLEKDLYYYKKTSRDLKKKMRELVARSGSQGDGDDIVGSSVASSISVRDGMAPSRTGLRDEVRNGGAALSVRFQEPERGQGDTPREDRKSASRRERRSHGDDKVPGSPNRREAAPRIKTPSQTEDEDVFRDVPLNGGRDSGSVVHKSRTLAEEQKDIAAMSLQKSSYTDPSGSLREMTPVRKARRDLRQISPAEVSMRRSQATNASQASLPVDSIEAGAGSKNPWSYFVHQKDEVRNGGAALLVRFQEPERGQGDTPREDRKSVSRRERRSHGGDDKVPGSPNRREAAPRIKTPSQTEDEDVFRDVPLNGGRDSGSVVHKSRTLAEEQKDIAATSLQKSSYTDPSGSLREMTPVRKARRDLRQISPAEVSMRRSQATDASQASLPVDSIEAGAGSKNPWS</sequence>
<feature type="coiled-coil region" evidence="12">
    <location>
        <begin position="444"/>
        <end position="543"/>
    </location>
</feature>
<dbReference type="SMART" id="SM00129">
    <property type="entry name" value="KISc"/>
    <property type="match status" value="1"/>
</dbReference>
<feature type="compositionally biased region" description="Acidic residues" evidence="13">
    <location>
        <begin position="657"/>
        <end position="668"/>
    </location>
</feature>
<keyword evidence="10" id="KW-0966">Cell projection</keyword>
<dbReference type="Proteomes" id="UP000515135">
    <property type="component" value="Unplaced"/>
</dbReference>
<dbReference type="InterPro" id="IPR001752">
    <property type="entry name" value="Kinesin_motor_dom"/>
</dbReference>
<feature type="compositionally biased region" description="Low complexity" evidence="13">
    <location>
        <begin position="1286"/>
        <end position="1300"/>
    </location>
</feature>
<feature type="compositionally biased region" description="Polar residues" evidence="13">
    <location>
        <begin position="1584"/>
        <end position="1595"/>
    </location>
</feature>
<dbReference type="InterPro" id="IPR036961">
    <property type="entry name" value="Kinesin_motor_dom_sf"/>
</dbReference>
<evidence type="ECO:0000259" key="14">
    <source>
        <dbReference type="PROSITE" id="PS50067"/>
    </source>
</evidence>
<evidence type="ECO:0000313" key="16">
    <source>
        <dbReference type="RefSeq" id="XP_019615374.1"/>
    </source>
</evidence>
<dbReference type="SUPFAM" id="SSF52540">
    <property type="entry name" value="P-loop containing nucleoside triphosphate hydrolases"/>
    <property type="match status" value="1"/>
</dbReference>
<evidence type="ECO:0000256" key="7">
    <source>
        <dbReference type="ARBA" id="ARBA00023069"/>
    </source>
</evidence>
<evidence type="ECO:0000256" key="1">
    <source>
        <dbReference type="ARBA" id="ARBA00004138"/>
    </source>
</evidence>
<gene>
    <name evidence="16" type="primary">LOC109463102</name>
</gene>
<dbReference type="PANTHER" id="PTHR47969:SF25">
    <property type="entry name" value="KINESIN MOTOR DOMAIN-CONTAINING PROTEIN"/>
    <property type="match status" value="1"/>
</dbReference>
<dbReference type="InterPro" id="IPR019821">
    <property type="entry name" value="Kinesin_motor_CS"/>
</dbReference>
<evidence type="ECO:0000256" key="11">
    <source>
        <dbReference type="PROSITE-ProRule" id="PRU00283"/>
    </source>
</evidence>
<dbReference type="Pfam" id="PF00225">
    <property type="entry name" value="Kinesin"/>
    <property type="match status" value="1"/>
</dbReference>
<dbReference type="Pfam" id="PF25764">
    <property type="entry name" value="KIF21A_4th"/>
    <property type="match status" value="1"/>
</dbReference>
<feature type="compositionally biased region" description="Polar residues" evidence="13">
    <location>
        <begin position="1412"/>
        <end position="1421"/>
    </location>
</feature>
<organism evidence="15 16">
    <name type="scientific">Branchiostoma belcheri</name>
    <name type="common">Amphioxus</name>
    <dbReference type="NCBI Taxonomy" id="7741"/>
    <lineage>
        <taxon>Eukaryota</taxon>
        <taxon>Metazoa</taxon>
        <taxon>Chordata</taxon>
        <taxon>Cephalochordata</taxon>
        <taxon>Leptocardii</taxon>
        <taxon>Amphioxiformes</taxon>
        <taxon>Branchiostomatidae</taxon>
        <taxon>Branchiostoma</taxon>
    </lineage>
</organism>
<feature type="compositionally biased region" description="Basic and acidic residues" evidence="13">
    <location>
        <begin position="1497"/>
        <end position="1539"/>
    </location>
</feature>
<feature type="coiled-coil region" evidence="12">
    <location>
        <begin position="368"/>
        <end position="395"/>
    </location>
</feature>
<feature type="region of interest" description="Disordered" evidence="13">
    <location>
        <begin position="1046"/>
        <end position="1070"/>
    </location>
</feature>
<keyword evidence="8 11" id="KW-0505">Motor protein</keyword>
<keyword evidence="15" id="KW-1185">Reference proteome</keyword>
<dbReference type="FunFam" id="3.40.850.10:FF:000025">
    <property type="entry name" value="kinesin-like protein KIF27 isoform X1"/>
    <property type="match status" value="1"/>
</dbReference>
<evidence type="ECO:0000313" key="15">
    <source>
        <dbReference type="Proteomes" id="UP000515135"/>
    </source>
</evidence>
<dbReference type="PROSITE" id="PS00411">
    <property type="entry name" value="KINESIN_MOTOR_1"/>
    <property type="match status" value="1"/>
</dbReference>
<dbReference type="Gene3D" id="3.40.850.10">
    <property type="entry name" value="Kinesin motor domain"/>
    <property type="match status" value="1"/>
</dbReference>
<feature type="region of interest" description="Disordered" evidence="13">
    <location>
        <begin position="572"/>
        <end position="616"/>
    </location>
</feature>
<comment type="similarity">
    <text evidence="11">Belongs to the TRAFAC class myosin-kinesin ATPase superfamily. Kinesin family.</text>
</comment>
<feature type="binding site" evidence="11">
    <location>
        <begin position="86"/>
        <end position="93"/>
    </location>
    <ligand>
        <name>ATP</name>
        <dbReference type="ChEBI" id="CHEBI:30616"/>
    </ligand>
</feature>
<feature type="coiled-coil region" evidence="12">
    <location>
        <begin position="990"/>
        <end position="1020"/>
    </location>
</feature>
<dbReference type="PANTHER" id="PTHR47969">
    <property type="entry name" value="CHROMOSOME-ASSOCIATED KINESIN KIF4A-RELATED"/>
    <property type="match status" value="1"/>
</dbReference>
<feature type="domain" description="Kinesin motor" evidence="14">
    <location>
        <begin position="7"/>
        <end position="353"/>
    </location>
</feature>
<evidence type="ECO:0000256" key="4">
    <source>
        <dbReference type="ARBA" id="ARBA00022741"/>
    </source>
</evidence>
<keyword evidence="4 11" id="KW-0547">Nucleotide-binding</keyword>
<keyword evidence="5 11" id="KW-0067">ATP-binding</keyword>
<feature type="compositionally biased region" description="Basic and acidic residues" evidence="13">
    <location>
        <begin position="1058"/>
        <end position="1070"/>
    </location>
</feature>